<gene>
    <name evidence="2" type="ORF">Cvel_9303</name>
</gene>
<evidence type="ECO:0000313" key="2">
    <source>
        <dbReference type="EMBL" id="CEM49269.1"/>
    </source>
</evidence>
<proteinExistence type="predicted"/>
<dbReference type="VEuPathDB" id="CryptoDB:Cvel_9303"/>
<sequence length="150" mass="16350">MDHNVRPGKATGGRLLPASVQGHTPRLRRRGRGNPQMDEAAEQREKEEREKGMEAFEAELASVFSSGGGLWLRSQIREAEMLAIVQLLRSSLGVAARNPDRSGLTAGFCRGTVDDTLLDADVEKFFTSDADGATDPDCVSYEMLKAVKLT</sequence>
<feature type="region of interest" description="Disordered" evidence="1">
    <location>
        <begin position="1"/>
        <end position="52"/>
    </location>
</feature>
<dbReference type="AlphaFoldDB" id="A0A0G4HXN3"/>
<protein>
    <submittedName>
        <fullName evidence="2">Uncharacterized protein</fullName>
    </submittedName>
</protein>
<dbReference type="EMBL" id="CDMZ01004283">
    <property type="protein sequence ID" value="CEM49269.1"/>
    <property type="molecule type" value="Genomic_DNA"/>
</dbReference>
<organism evidence="2">
    <name type="scientific">Chromera velia CCMP2878</name>
    <dbReference type="NCBI Taxonomy" id="1169474"/>
    <lineage>
        <taxon>Eukaryota</taxon>
        <taxon>Sar</taxon>
        <taxon>Alveolata</taxon>
        <taxon>Colpodellida</taxon>
        <taxon>Chromeraceae</taxon>
        <taxon>Chromera</taxon>
    </lineage>
</organism>
<feature type="compositionally biased region" description="Basic and acidic residues" evidence="1">
    <location>
        <begin position="41"/>
        <end position="52"/>
    </location>
</feature>
<name>A0A0G4HXN3_9ALVE</name>
<accession>A0A0G4HXN3</accession>
<reference evidence="2" key="1">
    <citation type="submission" date="2014-11" db="EMBL/GenBank/DDBJ databases">
        <authorList>
            <person name="Otto D Thomas"/>
            <person name="Naeem Raeece"/>
        </authorList>
    </citation>
    <scope>NUCLEOTIDE SEQUENCE</scope>
</reference>
<evidence type="ECO:0000256" key="1">
    <source>
        <dbReference type="SAM" id="MobiDB-lite"/>
    </source>
</evidence>